<keyword evidence="2" id="KW-1185">Reference proteome</keyword>
<dbReference type="EMBL" id="KV429036">
    <property type="protein sequence ID" value="KZT73459.1"/>
    <property type="molecule type" value="Genomic_DNA"/>
</dbReference>
<dbReference type="Proteomes" id="UP000076727">
    <property type="component" value="Unassembled WGS sequence"/>
</dbReference>
<organism evidence="1 2">
    <name type="scientific">Daedalea quercina L-15889</name>
    <dbReference type="NCBI Taxonomy" id="1314783"/>
    <lineage>
        <taxon>Eukaryota</taxon>
        <taxon>Fungi</taxon>
        <taxon>Dikarya</taxon>
        <taxon>Basidiomycota</taxon>
        <taxon>Agaricomycotina</taxon>
        <taxon>Agaricomycetes</taxon>
        <taxon>Polyporales</taxon>
        <taxon>Fomitopsis</taxon>
    </lineage>
</organism>
<evidence type="ECO:0000313" key="1">
    <source>
        <dbReference type="EMBL" id="KZT73459.1"/>
    </source>
</evidence>
<accession>A0A165THS2</accession>
<protein>
    <submittedName>
        <fullName evidence="1">Uncharacterized protein</fullName>
    </submittedName>
</protein>
<proteinExistence type="predicted"/>
<dbReference type="OrthoDB" id="3258324at2759"/>
<dbReference type="InterPro" id="IPR032675">
    <property type="entry name" value="LRR_dom_sf"/>
</dbReference>
<name>A0A165THS2_9APHY</name>
<evidence type="ECO:0000313" key="2">
    <source>
        <dbReference type="Proteomes" id="UP000076727"/>
    </source>
</evidence>
<gene>
    <name evidence="1" type="ORF">DAEQUDRAFT_761929</name>
</gene>
<sequence>MPSTSNHVPDALCRRIKDGIRVVAQRLQSTKRRSAFRYRSRPSLKLPHIPPELWGIIIQHACLFDYDPLDASQELSFLESSTSTQLATHRASMEIKLALSLVSKEWNALSRPFLYEFVWISRAVQAKDLARTLIMEFVQGAECSGKYLRRLHIETPALERCNPVDLRTILDYSPQLFIFSDHHSVQRNLLTGVQDPRCSPEEILRLVAHPKIRRLSWTCYDDTPFELRMHPLETNLATRLEYLELSCYSPNFRAIIAESFAQPQSSSHDATIDMNVSLPSLRALKVSLDNNTFAALASWDMPKLTHLSVLSSDFSYTGAGFAAFFQAHGAKLRQLELGHSSALVEEHYLTTPQHVLQMQHASPRPIPLAEWCPNLREFICSADAEWHWQSPDWIAPHILLPAHPRIELIGIRDIDKRLREDPDVPGADTPYFPLFEQLSSLLRRDAFPSLRYVRDMSEESHQMRTAEPDVRVNMFWRKVVRACQERAVWLEDCAGVNITQRNLQRAAAALHKTSYIEAAFRMR</sequence>
<dbReference type="Gene3D" id="3.80.10.10">
    <property type="entry name" value="Ribonuclease Inhibitor"/>
    <property type="match status" value="1"/>
</dbReference>
<reference evidence="1 2" key="1">
    <citation type="journal article" date="2016" name="Mol. Biol. Evol.">
        <title>Comparative Genomics of Early-Diverging Mushroom-Forming Fungi Provides Insights into the Origins of Lignocellulose Decay Capabilities.</title>
        <authorList>
            <person name="Nagy L.G."/>
            <person name="Riley R."/>
            <person name="Tritt A."/>
            <person name="Adam C."/>
            <person name="Daum C."/>
            <person name="Floudas D."/>
            <person name="Sun H."/>
            <person name="Yadav J.S."/>
            <person name="Pangilinan J."/>
            <person name="Larsson K.H."/>
            <person name="Matsuura K."/>
            <person name="Barry K."/>
            <person name="Labutti K."/>
            <person name="Kuo R."/>
            <person name="Ohm R.A."/>
            <person name="Bhattacharya S.S."/>
            <person name="Shirouzu T."/>
            <person name="Yoshinaga Y."/>
            <person name="Martin F.M."/>
            <person name="Grigoriev I.V."/>
            <person name="Hibbett D.S."/>
        </authorList>
    </citation>
    <scope>NUCLEOTIDE SEQUENCE [LARGE SCALE GENOMIC DNA]</scope>
    <source>
        <strain evidence="1 2">L-15889</strain>
    </source>
</reference>
<dbReference type="AlphaFoldDB" id="A0A165THS2"/>